<dbReference type="InterPro" id="IPR013325">
    <property type="entry name" value="RNA_pol_sigma_r2"/>
</dbReference>
<dbReference type="SUPFAM" id="SSF54427">
    <property type="entry name" value="NTF2-like"/>
    <property type="match status" value="1"/>
</dbReference>
<dbReference type="InterPro" id="IPR007627">
    <property type="entry name" value="RNA_pol_sigma70_r2"/>
</dbReference>
<evidence type="ECO:0000259" key="7">
    <source>
        <dbReference type="Pfam" id="PF08281"/>
    </source>
</evidence>
<dbReference type="AlphaFoldDB" id="A0A4Q7Y5I4"/>
<reference evidence="8 9" key="1">
    <citation type="submission" date="2019-02" db="EMBL/GenBank/DDBJ databases">
        <title>Sequencing the genomes of 1000 actinobacteria strains.</title>
        <authorList>
            <person name="Klenk H.-P."/>
        </authorList>
    </citation>
    <scope>NUCLEOTIDE SEQUENCE [LARGE SCALE GENOMIC DNA]</scope>
    <source>
        <strain evidence="8 9">DSM 44509</strain>
    </source>
</reference>
<evidence type="ECO:0000313" key="8">
    <source>
        <dbReference type="EMBL" id="RZU32182.1"/>
    </source>
</evidence>
<keyword evidence="9" id="KW-1185">Reference proteome</keyword>
<dbReference type="InterPro" id="IPR013324">
    <property type="entry name" value="RNA_pol_sigma_r3/r4-like"/>
</dbReference>
<dbReference type="InterPro" id="IPR036388">
    <property type="entry name" value="WH-like_DNA-bd_sf"/>
</dbReference>
<dbReference type="Proteomes" id="UP000292507">
    <property type="component" value="Unassembled WGS sequence"/>
</dbReference>
<dbReference type="NCBIfam" id="TIGR02937">
    <property type="entry name" value="sigma70-ECF"/>
    <property type="match status" value="1"/>
</dbReference>
<dbReference type="Gene3D" id="1.10.10.10">
    <property type="entry name" value="Winged helix-like DNA-binding domain superfamily/Winged helix DNA-binding domain"/>
    <property type="match status" value="1"/>
</dbReference>
<dbReference type="NCBIfam" id="NF007214">
    <property type="entry name" value="PRK09636.1"/>
    <property type="match status" value="1"/>
</dbReference>
<gene>
    <name evidence="8" type="ORF">BKA19_1877</name>
</gene>
<dbReference type="Gene3D" id="1.10.1740.10">
    <property type="match status" value="1"/>
</dbReference>
<name>A0A4Q7Y5I4_9ACTN</name>
<comment type="subunit">
    <text evidence="2">Interacts transiently with the RNA polymerase catalytic core formed by RpoA, RpoB, RpoC and RpoZ (2 alpha, 1 beta, 1 beta' and 1 omega subunit) to form the RNA polymerase holoenzyme that can initiate transcription.</text>
</comment>
<dbReference type="Pfam" id="PF08281">
    <property type="entry name" value="Sigma70_r4_2"/>
    <property type="match status" value="1"/>
</dbReference>
<sequence>MTPDGPDALHAEVLGERRHLTSLAFRMLGTVAEAEDAVQETYIRWYRLSQQDRDAIVVPRAWLTRVASRVCLNVLDSARRRRERYVGPWLPEPVPAYAFPAGSDATQDPLERVTLDDSISTALLVVLESMTPAERVAFVLHDVFALPFGEIAEIVGRTPAACRQLATSARRRVQQSTSRRVPRAEHDEVVRAFAGAARAGDIAGLIAVLDPAVVLRSDGGGIVSAARNPIVGRDKVARFLFGALRKNPSVVVLEQETPDGLGFAWWDEGRIIGIVTLDVVAGLVADVRLMMNPGKLTLWN</sequence>
<evidence type="ECO:0000313" key="9">
    <source>
        <dbReference type="Proteomes" id="UP000292507"/>
    </source>
</evidence>
<dbReference type="InterPro" id="IPR014284">
    <property type="entry name" value="RNA_pol_sigma-70_dom"/>
</dbReference>
<protein>
    <submittedName>
        <fullName evidence="8">RNA polymerase ECF family sigma subunit</fullName>
    </submittedName>
</protein>
<dbReference type="Gene3D" id="3.10.450.50">
    <property type="match status" value="1"/>
</dbReference>
<dbReference type="Pfam" id="PF04542">
    <property type="entry name" value="Sigma70_r2"/>
    <property type="match status" value="1"/>
</dbReference>
<dbReference type="InterPro" id="IPR032710">
    <property type="entry name" value="NTF2-like_dom_sf"/>
</dbReference>
<organism evidence="8 9">
    <name type="scientific">Blastococcus saxobsidens</name>
    <dbReference type="NCBI Taxonomy" id="138336"/>
    <lineage>
        <taxon>Bacteria</taxon>
        <taxon>Bacillati</taxon>
        <taxon>Actinomycetota</taxon>
        <taxon>Actinomycetes</taxon>
        <taxon>Geodermatophilales</taxon>
        <taxon>Geodermatophilaceae</taxon>
        <taxon>Blastococcus</taxon>
    </lineage>
</organism>
<dbReference type="SUPFAM" id="SSF88659">
    <property type="entry name" value="Sigma3 and sigma4 domains of RNA polymerase sigma factors"/>
    <property type="match status" value="1"/>
</dbReference>
<feature type="domain" description="RNA polymerase sigma-70 region 2" evidence="6">
    <location>
        <begin position="17"/>
        <end position="80"/>
    </location>
</feature>
<keyword evidence="5" id="KW-0804">Transcription</keyword>
<dbReference type="EMBL" id="SHKV01000001">
    <property type="protein sequence ID" value="RZU32182.1"/>
    <property type="molecule type" value="Genomic_DNA"/>
</dbReference>
<dbReference type="PANTHER" id="PTHR30173:SF43">
    <property type="entry name" value="ECF RNA POLYMERASE SIGMA FACTOR SIGI-RELATED"/>
    <property type="match status" value="1"/>
</dbReference>
<evidence type="ECO:0000256" key="2">
    <source>
        <dbReference type="ARBA" id="ARBA00011344"/>
    </source>
</evidence>
<dbReference type="InterPro" id="IPR013249">
    <property type="entry name" value="RNA_pol_sigma70_r4_t2"/>
</dbReference>
<evidence type="ECO:0000256" key="5">
    <source>
        <dbReference type="ARBA" id="ARBA00023163"/>
    </source>
</evidence>
<comment type="similarity">
    <text evidence="1">Belongs to the sigma-70 factor family. ECF subfamily.</text>
</comment>
<evidence type="ECO:0000256" key="4">
    <source>
        <dbReference type="ARBA" id="ARBA00023082"/>
    </source>
</evidence>
<dbReference type="GO" id="GO:0003677">
    <property type="term" value="F:DNA binding"/>
    <property type="evidence" value="ECO:0007669"/>
    <property type="project" value="InterPro"/>
</dbReference>
<accession>A0A4Q7Y5I4</accession>
<dbReference type="GO" id="GO:0016987">
    <property type="term" value="F:sigma factor activity"/>
    <property type="evidence" value="ECO:0007669"/>
    <property type="project" value="UniProtKB-KW"/>
</dbReference>
<feature type="domain" description="RNA polymerase sigma factor 70 region 4 type 2" evidence="7">
    <location>
        <begin position="122"/>
        <end position="172"/>
    </location>
</feature>
<evidence type="ECO:0000256" key="1">
    <source>
        <dbReference type="ARBA" id="ARBA00010641"/>
    </source>
</evidence>
<comment type="caution">
    <text evidence="8">The sequence shown here is derived from an EMBL/GenBank/DDBJ whole genome shotgun (WGS) entry which is preliminary data.</text>
</comment>
<proteinExistence type="inferred from homology"/>
<dbReference type="OrthoDB" id="3211555at2"/>
<dbReference type="GO" id="GO:0006352">
    <property type="term" value="P:DNA-templated transcription initiation"/>
    <property type="evidence" value="ECO:0007669"/>
    <property type="project" value="InterPro"/>
</dbReference>
<dbReference type="SUPFAM" id="SSF88946">
    <property type="entry name" value="Sigma2 domain of RNA polymerase sigma factors"/>
    <property type="match status" value="1"/>
</dbReference>
<dbReference type="InterPro" id="IPR052704">
    <property type="entry name" value="ECF_Sigma-70_Domain"/>
</dbReference>
<evidence type="ECO:0000256" key="3">
    <source>
        <dbReference type="ARBA" id="ARBA00023015"/>
    </source>
</evidence>
<dbReference type="PANTHER" id="PTHR30173">
    <property type="entry name" value="SIGMA 19 FACTOR"/>
    <property type="match status" value="1"/>
</dbReference>
<evidence type="ECO:0000259" key="6">
    <source>
        <dbReference type="Pfam" id="PF04542"/>
    </source>
</evidence>
<keyword evidence="4" id="KW-0731">Sigma factor</keyword>
<keyword evidence="3" id="KW-0805">Transcription regulation</keyword>
<dbReference type="RefSeq" id="WP_104529067.1">
    <property type="nucleotide sequence ID" value="NZ_POQT01000021.1"/>
</dbReference>